<dbReference type="PANTHER" id="PTHR33353:SF32">
    <property type="entry name" value="ENDO-BETA-1,4-GLUCANASE D"/>
    <property type="match status" value="1"/>
</dbReference>
<organism evidence="15 16">
    <name type="scientific">Metarhizium rileyi (strain RCEF 4871)</name>
    <name type="common">Nomuraea rileyi</name>
    <dbReference type="NCBI Taxonomy" id="1649241"/>
    <lineage>
        <taxon>Eukaryota</taxon>
        <taxon>Fungi</taxon>
        <taxon>Dikarya</taxon>
        <taxon>Ascomycota</taxon>
        <taxon>Pezizomycotina</taxon>
        <taxon>Sordariomycetes</taxon>
        <taxon>Hypocreomycetidae</taxon>
        <taxon>Hypocreales</taxon>
        <taxon>Clavicipitaceae</taxon>
        <taxon>Metarhizium</taxon>
    </lineage>
</organism>
<comment type="cofactor">
    <cofactor evidence="1">
        <name>Cu(2+)</name>
        <dbReference type="ChEBI" id="CHEBI:29036"/>
    </cofactor>
</comment>
<evidence type="ECO:0000256" key="4">
    <source>
        <dbReference type="ARBA" id="ARBA00022729"/>
    </source>
</evidence>
<protein>
    <recommendedName>
        <fullName evidence="11">lytic cellulose monooxygenase (C4-dehydrogenating)</fullName>
        <ecNumber evidence="11">1.14.99.56</ecNumber>
    </recommendedName>
</protein>
<comment type="subcellular location">
    <subcellularLocation>
        <location evidence="2">Secreted</location>
    </subcellularLocation>
</comment>
<dbReference type="EC" id="1.14.99.56" evidence="11"/>
<evidence type="ECO:0000256" key="9">
    <source>
        <dbReference type="ARBA" id="ARBA00044502"/>
    </source>
</evidence>
<evidence type="ECO:0000256" key="11">
    <source>
        <dbReference type="ARBA" id="ARBA00047174"/>
    </source>
</evidence>
<comment type="catalytic activity">
    <reaction evidence="10">
        <text>[(1-&gt;4)-beta-D-glucosyl]n+m + reduced acceptor + O2 = 4-dehydro-beta-D-glucosyl-[(1-&gt;4)-beta-D-glucosyl]n-1 + [(1-&gt;4)-beta-D-glucosyl]m + acceptor + H2O.</text>
        <dbReference type="EC" id="1.14.99.56"/>
    </reaction>
</comment>
<evidence type="ECO:0000259" key="14">
    <source>
        <dbReference type="Pfam" id="PF03443"/>
    </source>
</evidence>
<sequence length="391" mass="41202">MMKKVGILALASAASAHTLFTTLFVDGKNQGDGTCVRMPHDSSTATGPVYPITGDDMACGRDGHKAVAFTCPVPHNATLTFEFRMFPDASRPGVIAPEHKGPCSVYLKRVDDMYSSSADNGAAGHGWFKIWEDGYSAASGTWCVDRLIDRKGLLSVHLPAGLPAGYYLARPEILALHNAASGDPQFYTGCAQIYVLQGPEGALRIPDGLGVSIPGHVSADTPGLKFNLYGKAPPVKYPIPGPRVYMPPARRLATNQVGHVRGSVPKDCLIKNANWCAKAVPAYSTEAGCWASVKRCYSQSQACWDSAPPTGDVNCKLWQAYCKELEKQCGGGGSGNIVGPVEFKAKETMAAVPGEIPEPWNGDALAAAATTAAATTKTKTEAGPGAEETGE</sequence>
<keyword evidence="5" id="KW-0136">Cellulose degradation</keyword>
<comment type="caution">
    <text evidence="15">The sequence shown here is derived from an EMBL/GenBank/DDBJ whole genome shotgun (WGS) entry which is preliminary data.</text>
</comment>
<feature type="chain" id="PRO_5022814315" description="lytic cellulose monooxygenase (C4-dehydrogenating)" evidence="13">
    <location>
        <begin position="17"/>
        <end position="391"/>
    </location>
</feature>
<reference evidence="16" key="1">
    <citation type="submission" date="2018-12" db="EMBL/GenBank/DDBJ databases">
        <title>The complete genome of Metarhizium rileyi, a key fungal pathogen of Lepidoptera.</title>
        <authorList>
            <person name="Binneck E."/>
            <person name="Lastra C.C.L."/>
            <person name="Sosa-Gomez D.R."/>
        </authorList>
    </citation>
    <scope>NUCLEOTIDE SEQUENCE [LARGE SCALE GENOMIC DNA]</scope>
    <source>
        <strain evidence="16">Cep018-CH2</strain>
    </source>
</reference>
<evidence type="ECO:0000256" key="3">
    <source>
        <dbReference type="ARBA" id="ARBA00022525"/>
    </source>
</evidence>
<name>A0A5C6G3G3_METRR</name>
<evidence type="ECO:0000256" key="1">
    <source>
        <dbReference type="ARBA" id="ARBA00001973"/>
    </source>
</evidence>
<keyword evidence="7" id="KW-0119">Carbohydrate metabolism</keyword>
<accession>A0A5C6G3G3</accession>
<evidence type="ECO:0000256" key="12">
    <source>
        <dbReference type="SAM" id="MobiDB-lite"/>
    </source>
</evidence>
<dbReference type="AlphaFoldDB" id="A0A5C6G3G3"/>
<evidence type="ECO:0000256" key="7">
    <source>
        <dbReference type="ARBA" id="ARBA00023277"/>
    </source>
</evidence>
<dbReference type="Gene3D" id="2.70.50.70">
    <property type="match status" value="1"/>
</dbReference>
<dbReference type="InterPro" id="IPR049892">
    <property type="entry name" value="AA9"/>
</dbReference>
<dbReference type="Proteomes" id="UP000317257">
    <property type="component" value="Unassembled WGS sequence"/>
</dbReference>
<feature type="domain" description="Auxiliary Activity family 9 catalytic" evidence="14">
    <location>
        <begin position="17"/>
        <end position="233"/>
    </location>
</feature>
<proteinExistence type="inferred from homology"/>
<evidence type="ECO:0000256" key="13">
    <source>
        <dbReference type="SAM" id="SignalP"/>
    </source>
</evidence>
<gene>
    <name evidence="15" type="ORF">ED733_001867</name>
</gene>
<dbReference type="GO" id="GO:0030245">
    <property type="term" value="P:cellulose catabolic process"/>
    <property type="evidence" value="ECO:0007669"/>
    <property type="project" value="UniProtKB-KW"/>
</dbReference>
<dbReference type="Pfam" id="PF03443">
    <property type="entry name" value="AA9"/>
    <property type="match status" value="1"/>
</dbReference>
<dbReference type="EMBL" id="SBHS01000064">
    <property type="protein sequence ID" value="TWU70741.1"/>
    <property type="molecule type" value="Genomic_DNA"/>
</dbReference>
<evidence type="ECO:0000256" key="10">
    <source>
        <dbReference type="ARBA" id="ARBA00045077"/>
    </source>
</evidence>
<evidence type="ECO:0000256" key="5">
    <source>
        <dbReference type="ARBA" id="ARBA00023001"/>
    </source>
</evidence>
<evidence type="ECO:0000256" key="8">
    <source>
        <dbReference type="ARBA" id="ARBA00023326"/>
    </source>
</evidence>
<evidence type="ECO:0000256" key="2">
    <source>
        <dbReference type="ARBA" id="ARBA00004613"/>
    </source>
</evidence>
<evidence type="ECO:0000256" key="6">
    <source>
        <dbReference type="ARBA" id="ARBA00023157"/>
    </source>
</evidence>
<dbReference type="InterPro" id="IPR005103">
    <property type="entry name" value="AA9_LPMO"/>
</dbReference>
<dbReference type="PANTHER" id="PTHR33353">
    <property type="entry name" value="PUTATIVE (AFU_ORTHOLOGUE AFUA_1G12560)-RELATED"/>
    <property type="match status" value="1"/>
</dbReference>
<feature type="signal peptide" evidence="13">
    <location>
        <begin position="1"/>
        <end position="16"/>
    </location>
</feature>
<evidence type="ECO:0000313" key="16">
    <source>
        <dbReference type="Proteomes" id="UP000317257"/>
    </source>
</evidence>
<keyword evidence="8" id="KW-0624">Polysaccharide degradation</keyword>
<dbReference type="GO" id="GO:0005576">
    <property type="term" value="C:extracellular region"/>
    <property type="evidence" value="ECO:0007669"/>
    <property type="project" value="UniProtKB-SubCell"/>
</dbReference>
<keyword evidence="3" id="KW-0964">Secreted</keyword>
<comment type="similarity">
    <text evidence="9">Belongs to the polysaccharide monooxygenase AA9 family.</text>
</comment>
<keyword evidence="4 13" id="KW-0732">Signal</keyword>
<keyword evidence="6" id="KW-1015">Disulfide bond</keyword>
<dbReference type="CDD" id="cd21175">
    <property type="entry name" value="LPMO_AA9"/>
    <property type="match status" value="1"/>
</dbReference>
<feature type="region of interest" description="Disordered" evidence="12">
    <location>
        <begin position="369"/>
        <end position="391"/>
    </location>
</feature>
<evidence type="ECO:0000313" key="15">
    <source>
        <dbReference type="EMBL" id="TWU70741.1"/>
    </source>
</evidence>